<sequence>MISAYSAKLHFTLWSSKFFTYIRGMLSFWEKQSLLQYDCILLGSGIVGLSTAISYKEKFPRKRVLVLERGILPTGASTKNAGFACIGSLTEILEDLQTMTTEEVVSLVHMRLKGLQLLRSRIGDDRMNYRENGSYELISATESAALEQMENVNSMLFGILPGPAFSHADQKLQNFGFNAQHVQSLVQNNFEGELNTGKMMRTLIDLAFERGIEIKTGCEVVGFEENAQQVLVTVQQPGSKGTLTFSAEQLAICTNAFAKGLLPELDITPGRGQVLITTPVKGLPFKGIFHFDKGYYYFREIEGRVLFGGGRNLDFAGEATTNFELKETIQRDLEEKLRTFILPNHSYTVEDRWTGIMGFGKTKRPIIQAYSGRIFLAVRMGGMGIAIGSEVGRTLAGMMQG</sequence>
<dbReference type="AlphaFoldDB" id="A0A1N6GG45"/>
<dbReference type="Proteomes" id="UP000185003">
    <property type="component" value="Unassembled WGS sequence"/>
</dbReference>
<dbReference type="STRING" id="536979.SAMN04488055_2753"/>
<dbReference type="Pfam" id="PF01266">
    <property type="entry name" value="DAO"/>
    <property type="match status" value="1"/>
</dbReference>
<dbReference type="PANTHER" id="PTHR13847">
    <property type="entry name" value="SARCOSINE DEHYDROGENASE-RELATED"/>
    <property type="match status" value="1"/>
</dbReference>
<keyword evidence="3" id="KW-1185">Reference proteome</keyword>
<dbReference type="InterPro" id="IPR036188">
    <property type="entry name" value="FAD/NAD-bd_sf"/>
</dbReference>
<organism evidence="2 3">
    <name type="scientific">Chitinophaga niabensis</name>
    <dbReference type="NCBI Taxonomy" id="536979"/>
    <lineage>
        <taxon>Bacteria</taxon>
        <taxon>Pseudomonadati</taxon>
        <taxon>Bacteroidota</taxon>
        <taxon>Chitinophagia</taxon>
        <taxon>Chitinophagales</taxon>
        <taxon>Chitinophagaceae</taxon>
        <taxon>Chitinophaga</taxon>
    </lineage>
</organism>
<dbReference type="SUPFAM" id="SSF51905">
    <property type="entry name" value="FAD/NAD(P)-binding domain"/>
    <property type="match status" value="1"/>
</dbReference>
<dbReference type="Gene3D" id="3.50.50.60">
    <property type="entry name" value="FAD/NAD(P)-binding domain"/>
    <property type="match status" value="1"/>
</dbReference>
<name>A0A1N6GG45_9BACT</name>
<dbReference type="InterPro" id="IPR006076">
    <property type="entry name" value="FAD-dep_OxRdtase"/>
</dbReference>
<dbReference type="PANTHER" id="PTHR13847:SF281">
    <property type="entry name" value="FAD DEPENDENT OXIDOREDUCTASE DOMAIN-CONTAINING PROTEIN"/>
    <property type="match status" value="1"/>
</dbReference>
<evidence type="ECO:0000259" key="1">
    <source>
        <dbReference type="Pfam" id="PF01266"/>
    </source>
</evidence>
<protein>
    <submittedName>
        <fullName evidence="2">Glycine/D-amino acid oxidase</fullName>
    </submittedName>
</protein>
<dbReference type="GO" id="GO:0005737">
    <property type="term" value="C:cytoplasm"/>
    <property type="evidence" value="ECO:0007669"/>
    <property type="project" value="TreeGrafter"/>
</dbReference>
<dbReference type="Gene3D" id="3.30.9.10">
    <property type="entry name" value="D-Amino Acid Oxidase, subunit A, domain 2"/>
    <property type="match status" value="1"/>
</dbReference>
<dbReference type="EMBL" id="FSRA01000001">
    <property type="protein sequence ID" value="SIO06466.1"/>
    <property type="molecule type" value="Genomic_DNA"/>
</dbReference>
<evidence type="ECO:0000313" key="2">
    <source>
        <dbReference type="EMBL" id="SIO06466.1"/>
    </source>
</evidence>
<accession>A0A1N6GG45</accession>
<gene>
    <name evidence="2" type="ORF">SAMN04488055_2753</name>
</gene>
<evidence type="ECO:0000313" key="3">
    <source>
        <dbReference type="Proteomes" id="UP000185003"/>
    </source>
</evidence>
<reference evidence="2 3" key="1">
    <citation type="submission" date="2016-11" db="EMBL/GenBank/DDBJ databases">
        <authorList>
            <person name="Jaros S."/>
            <person name="Januszkiewicz K."/>
            <person name="Wedrychowicz H."/>
        </authorList>
    </citation>
    <scope>NUCLEOTIDE SEQUENCE [LARGE SCALE GENOMIC DNA]</scope>
    <source>
        <strain evidence="2 3">DSM 24787</strain>
    </source>
</reference>
<feature type="domain" description="FAD dependent oxidoreductase" evidence="1">
    <location>
        <begin position="39"/>
        <end position="396"/>
    </location>
</feature>
<proteinExistence type="predicted"/>